<name>A0ABQ9V1P9_SAGOE</name>
<proteinExistence type="predicted"/>
<sequence>MEDSKNEVLVAAIKGPAVKMGEVACRDSAGALRELSSWKGRSEGEETSSKAEDIAQSFVKAQGNTKGHLSLRLEQEEERKKSPVEDSEGEPSPSVSSRESTAARQRLEKKQLDSPKAGEGILEQCAHQTFGQERAPDLKDSQNSGFSKPLGQMPWASTALSLPWSWVSILMWLQEAKQSFPTPLCRTLAPRPTLGTRKARLLTPSKESSGVQDEAFFSGPKFLVFLLSLLQQMELGADISGPACHSSWPLP</sequence>
<protein>
    <submittedName>
        <fullName evidence="2">Uncharacterized protein</fullName>
    </submittedName>
</protein>
<keyword evidence="3" id="KW-1185">Reference proteome</keyword>
<feature type="compositionally biased region" description="Basic and acidic residues" evidence="1">
    <location>
        <begin position="71"/>
        <end position="84"/>
    </location>
</feature>
<organism evidence="2 3">
    <name type="scientific">Saguinus oedipus</name>
    <name type="common">Cotton-top tamarin</name>
    <name type="synonym">Oedipomidas oedipus</name>
    <dbReference type="NCBI Taxonomy" id="9490"/>
    <lineage>
        <taxon>Eukaryota</taxon>
        <taxon>Metazoa</taxon>
        <taxon>Chordata</taxon>
        <taxon>Craniata</taxon>
        <taxon>Vertebrata</taxon>
        <taxon>Euteleostomi</taxon>
        <taxon>Mammalia</taxon>
        <taxon>Eutheria</taxon>
        <taxon>Euarchontoglires</taxon>
        <taxon>Primates</taxon>
        <taxon>Haplorrhini</taxon>
        <taxon>Platyrrhini</taxon>
        <taxon>Cebidae</taxon>
        <taxon>Callitrichinae</taxon>
        <taxon>Saguinus</taxon>
    </lineage>
</organism>
<reference evidence="2 3" key="1">
    <citation type="submission" date="2023-05" db="EMBL/GenBank/DDBJ databases">
        <title>B98-5 Cell Line De Novo Hybrid Assembly: An Optical Mapping Approach.</title>
        <authorList>
            <person name="Kananen K."/>
            <person name="Auerbach J.A."/>
            <person name="Kautto E."/>
            <person name="Blachly J.S."/>
        </authorList>
    </citation>
    <scope>NUCLEOTIDE SEQUENCE [LARGE SCALE GENOMIC DNA]</scope>
    <source>
        <strain evidence="2">B95-8</strain>
        <tissue evidence="2">Cell line</tissue>
    </source>
</reference>
<gene>
    <name evidence="2" type="ORF">P7K49_017165</name>
</gene>
<feature type="compositionally biased region" description="Basic and acidic residues" evidence="1">
    <location>
        <begin position="40"/>
        <end position="53"/>
    </location>
</feature>
<dbReference type="EMBL" id="JASSZA010000008">
    <property type="protein sequence ID" value="KAK2103309.1"/>
    <property type="molecule type" value="Genomic_DNA"/>
</dbReference>
<evidence type="ECO:0000313" key="2">
    <source>
        <dbReference type="EMBL" id="KAK2103309.1"/>
    </source>
</evidence>
<accession>A0ABQ9V1P9</accession>
<dbReference type="Proteomes" id="UP001266305">
    <property type="component" value="Unassembled WGS sequence"/>
</dbReference>
<evidence type="ECO:0000313" key="3">
    <source>
        <dbReference type="Proteomes" id="UP001266305"/>
    </source>
</evidence>
<comment type="caution">
    <text evidence="2">The sequence shown here is derived from an EMBL/GenBank/DDBJ whole genome shotgun (WGS) entry which is preliminary data.</text>
</comment>
<feature type="compositionally biased region" description="Polar residues" evidence="1">
    <location>
        <begin position="93"/>
        <end position="103"/>
    </location>
</feature>
<evidence type="ECO:0000256" key="1">
    <source>
        <dbReference type="SAM" id="MobiDB-lite"/>
    </source>
</evidence>
<feature type="region of interest" description="Disordered" evidence="1">
    <location>
        <begin position="32"/>
        <end position="118"/>
    </location>
</feature>